<reference evidence="1 2" key="1">
    <citation type="submission" date="2020-10" db="EMBL/GenBank/DDBJ databases">
        <title>Ca. Dormibacterota MAGs.</title>
        <authorList>
            <person name="Montgomery K."/>
        </authorList>
    </citation>
    <scope>NUCLEOTIDE SEQUENCE [LARGE SCALE GENOMIC DNA]</scope>
    <source>
        <strain evidence="1">SC8811_S16_3</strain>
    </source>
</reference>
<dbReference type="GO" id="GO:0004799">
    <property type="term" value="F:thymidylate synthase activity"/>
    <property type="evidence" value="ECO:0007669"/>
    <property type="project" value="TreeGrafter"/>
</dbReference>
<dbReference type="InterPro" id="IPR036098">
    <property type="entry name" value="Thymidylate_synthase_ThyX_sf"/>
</dbReference>
<evidence type="ECO:0000313" key="1">
    <source>
        <dbReference type="EMBL" id="MBJ7603358.1"/>
    </source>
</evidence>
<dbReference type="GO" id="GO:0050660">
    <property type="term" value="F:flavin adenine dinucleotide binding"/>
    <property type="evidence" value="ECO:0007669"/>
    <property type="project" value="InterPro"/>
</dbReference>
<organism evidence="1 2">
    <name type="scientific">Candidatus Dormiibacter inghamiae</name>
    <dbReference type="NCBI Taxonomy" id="3127013"/>
    <lineage>
        <taxon>Bacteria</taxon>
        <taxon>Bacillati</taxon>
        <taxon>Candidatus Dormiibacterota</taxon>
        <taxon>Candidatus Dormibacteria</taxon>
        <taxon>Candidatus Dormibacterales</taxon>
        <taxon>Candidatus Dormibacteraceae</taxon>
        <taxon>Candidatus Dormiibacter</taxon>
    </lineage>
</organism>
<gene>
    <name evidence="1" type="ORF">JF888_09260</name>
</gene>
<dbReference type="PANTHER" id="PTHR34934:SF1">
    <property type="entry name" value="FLAVIN-DEPENDENT THYMIDYLATE SYNTHASE"/>
    <property type="match status" value="1"/>
</dbReference>
<name>A0A934KIC9_9BACT</name>
<dbReference type="AlphaFoldDB" id="A0A934KIC9"/>
<dbReference type="Proteomes" id="UP000620075">
    <property type="component" value="Unassembled WGS sequence"/>
</dbReference>
<dbReference type="GO" id="GO:0070402">
    <property type="term" value="F:NADPH binding"/>
    <property type="evidence" value="ECO:0007669"/>
    <property type="project" value="TreeGrafter"/>
</dbReference>
<dbReference type="RefSeq" id="WP_338179237.1">
    <property type="nucleotide sequence ID" value="NZ_JAEKNQ010000035.1"/>
</dbReference>
<dbReference type="GO" id="GO:0050797">
    <property type="term" value="F:thymidylate synthase (FAD) activity"/>
    <property type="evidence" value="ECO:0007669"/>
    <property type="project" value="InterPro"/>
</dbReference>
<accession>A0A934KIC9</accession>
<dbReference type="EMBL" id="JAEKNQ010000035">
    <property type="protein sequence ID" value="MBJ7603358.1"/>
    <property type="molecule type" value="Genomic_DNA"/>
</dbReference>
<dbReference type="SUPFAM" id="SSF69796">
    <property type="entry name" value="Thymidylate synthase-complementing protein Thy1"/>
    <property type="match status" value="2"/>
</dbReference>
<dbReference type="Gene3D" id="3.30.1360.170">
    <property type="match status" value="2"/>
</dbReference>
<dbReference type="Pfam" id="PF02511">
    <property type="entry name" value="Thy1"/>
    <property type="match status" value="2"/>
</dbReference>
<dbReference type="PROSITE" id="PS51331">
    <property type="entry name" value="THYX"/>
    <property type="match status" value="2"/>
</dbReference>
<sequence>MEAPAPDALNPTERALLERYLTNLDGRVFALRNLPEVVKGALFSRYSRTEKSLRRVLLDEFLVDPDAGISLDPTGSLPDERISSERAEAFYQRVLVGYGDDSVAELAGAHVAIERVSMLAAKALEDSRIGLSPLEKSTRYVRFDRPGPDGRFLYYRGGELRHPAYEPALDSLFRTFSELLTPVLEHVRHRFPQQGGEGDRAWKSATRAKAFDLLRGLLPAATLTNLGLYGNGRAFEYLITKSAASELSEVRALSGELQSELAKVIPAFVRRALDERYGAPAAARLEAVRGKVSMLAPRASGGPQGPEVRLIEHDPQAEAKVVAAALYPHSDLGWGELRAVGVEPARVLDALLGDRANRRHKAPRALEQAVYTFELSANFAAYRDLQRHRMLTQDRQLLGTGLGYDLPAGLAEAGLAGRFAAAQEAAARAQERISADLGPSLAQYAVPLAYRLRWFVSANLREIFHLCELRTTPQGHPDYRLAAQEMFRRVQEVHPRLAGYARFVDFSQADELERRSSERRIDEKLAQLGG</sequence>
<comment type="caution">
    <text evidence="1">The sequence shown here is derived from an EMBL/GenBank/DDBJ whole genome shotgun (WGS) entry which is preliminary data.</text>
</comment>
<protein>
    <submittedName>
        <fullName evidence="1">FAD-dependent thymidylate synthase</fullName>
    </submittedName>
</protein>
<dbReference type="CDD" id="cd20175">
    <property type="entry name" value="ThyX"/>
    <property type="match status" value="1"/>
</dbReference>
<dbReference type="GO" id="GO:0006231">
    <property type="term" value="P:dTMP biosynthetic process"/>
    <property type="evidence" value="ECO:0007669"/>
    <property type="project" value="InterPro"/>
</dbReference>
<evidence type="ECO:0000313" key="2">
    <source>
        <dbReference type="Proteomes" id="UP000620075"/>
    </source>
</evidence>
<proteinExistence type="predicted"/>
<dbReference type="InterPro" id="IPR003669">
    <property type="entry name" value="Thymidylate_synthase_ThyX"/>
</dbReference>
<dbReference type="PANTHER" id="PTHR34934">
    <property type="entry name" value="FLAVIN-DEPENDENT THYMIDYLATE SYNTHASE"/>
    <property type="match status" value="1"/>
</dbReference>